<accession>A0A6B0TWA5</accession>
<name>A0A6B0TWA5_IXORI</name>
<evidence type="ECO:0000313" key="2">
    <source>
        <dbReference type="EMBL" id="MXU84312.1"/>
    </source>
</evidence>
<dbReference type="AlphaFoldDB" id="A0A6B0TWA5"/>
<keyword evidence="1" id="KW-1133">Transmembrane helix</keyword>
<evidence type="ECO:0000256" key="1">
    <source>
        <dbReference type="SAM" id="Phobius"/>
    </source>
</evidence>
<protein>
    <submittedName>
        <fullName evidence="2">Putative secreted protein</fullName>
    </submittedName>
</protein>
<keyword evidence="1" id="KW-0812">Transmembrane</keyword>
<sequence>MRLTIASMSCSLLLLFNEHIMGLSQQLKLCLVQLPLLNSRRGVVNVLIPARTFLLFLLILEVCFPSVMNCAQLWTPVMRI</sequence>
<keyword evidence="1" id="KW-0472">Membrane</keyword>
<proteinExistence type="predicted"/>
<dbReference type="EMBL" id="GIFC01002229">
    <property type="protein sequence ID" value="MXU84312.1"/>
    <property type="molecule type" value="Transcribed_RNA"/>
</dbReference>
<feature type="transmembrane region" description="Helical" evidence="1">
    <location>
        <begin position="50"/>
        <end position="74"/>
    </location>
</feature>
<organism evidence="2">
    <name type="scientific">Ixodes ricinus</name>
    <name type="common">Common tick</name>
    <name type="synonym">Acarus ricinus</name>
    <dbReference type="NCBI Taxonomy" id="34613"/>
    <lineage>
        <taxon>Eukaryota</taxon>
        <taxon>Metazoa</taxon>
        <taxon>Ecdysozoa</taxon>
        <taxon>Arthropoda</taxon>
        <taxon>Chelicerata</taxon>
        <taxon>Arachnida</taxon>
        <taxon>Acari</taxon>
        <taxon>Parasitiformes</taxon>
        <taxon>Ixodida</taxon>
        <taxon>Ixodoidea</taxon>
        <taxon>Ixodidae</taxon>
        <taxon>Ixodinae</taxon>
        <taxon>Ixodes</taxon>
    </lineage>
</organism>
<reference evidence="2" key="1">
    <citation type="submission" date="2019-12" db="EMBL/GenBank/DDBJ databases">
        <title>An insight into the sialome of adult female Ixodes ricinus ticks feeding for 6 days.</title>
        <authorList>
            <person name="Perner J."/>
            <person name="Ribeiro J.M.C."/>
        </authorList>
    </citation>
    <scope>NUCLEOTIDE SEQUENCE</scope>
    <source>
        <strain evidence="2">Semi-engorged</strain>
        <tissue evidence="2">Salivary glands</tissue>
    </source>
</reference>